<evidence type="ECO:0000313" key="2">
    <source>
        <dbReference type="EMBL" id="KIL31967.1"/>
    </source>
</evidence>
<name>A0ABD3ZUM6_BACIU</name>
<reference evidence="2 3" key="1">
    <citation type="submission" date="2014-11" db="EMBL/GenBank/DDBJ databases">
        <title>Draft Genome Sequences of Nine Bacillus subtilis Strains that Form Spores with High Heat-Resistance.</title>
        <authorList>
            <person name="Krawcyk A.O."/>
            <person name="Berendsen E.M."/>
            <person name="de Jong A."/>
            <person name="Holsappel S."/>
            <person name="Eijlander R.T."/>
            <person name="Wells-Bennik M."/>
            <person name="Kuipers O.P."/>
        </authorList>
    </citation>
    <scope>NUCLEOTIDE SEQUENCE [LARGE SCALE GENOMIC DNA]</scope>
    <source>
        <strain evidence="2 3">B4067</strain>
    </source>
</reference>
<proteinExistence type="predicted"/>
<evidence type="ECO:0000259" key="1">
    <source>
        <dbReference type="Pfam" id="PF25164"/>
    </source>
</evidence>
<dbReference type="Proteomes" id="UP000031970">
    <property type="component" value="Unassembled WGS sequence"/>
</dbReference>
<evidence type="ECO:0000313" key="3">
    <source>
        <dbReference type="Proteomes" id="UP000031970"/>
    </source>
</evidence>
<dbReference type="RefSeq" id="WP_041054620.1">
    <property type="nucleotide sequence ID" value="NZ_JSXS01000043.1"/>
</dbReference>
<organism evidence="2 3">
    <name type="scientific">Bacillus subtilis subsp. subtilis</name>
    <dbReference type="NCBI Taxonomy" id="135461"/>
    <lineage>
        <taxon>Bacteria</taxon>
        <taxon>Bacillati</taxon>
        <taxon>Bacillota</taxon>
        <taxon>Bacilli</taxon>
        <taxon>Bacillales</taxon>
        <taxon>Bacillaceae</taxon>
        <taxon>Bacillus</taxon>
    </lineage>
</organism>
<gene>
    <name evidence="2" type="ORF">B4067_2212</name>
</gene>
<comment type="caution">
    <text evidence="2">The sequence shown here is derived from an EMBL/GenBank/DDBJ whole genome shotgun (WGS) entry which is preliminary data.</text>
</comment>
<dbReference type="AlphaFoldDB" id="A0ABD3ZUM6"/>
<protein>
    <recommendedName>
        <fullName evidence="1">Competence protein CoiA-like N-terminal domain-containing protein</fullName>
    </recommendedName>
</protein>
<dbReference type="EMBL" id="JSXS01000043">
    <property type="protein sequence ID" value="KIL31967.1"/>
    <property type="molecule type" value="Genomic_DNA"/>
</dbReference>
<accession>A0ABD3ZUM6</accession>
<sequence>METLFGLHKETLEGKLLRFLIEIHNKEEDTDYKEIIKSLKDNYCINGSIWDEYVEQRTRIIKERGGESVSFENVKQWFARDIDNRVITIDKINKFNKKSTFFCPICGSSLIPKAIESKKVTPHFAHVDLSSCNAESMVHWWFKNKFIEPGDKFYIKTDDVIEYVCKEIKIEPVYKLSNGKYNPDLSIKTECNQEIIIEMQYSNKKNVEDYIDYWLELNKTIVEVDIKRLKHNGEVYTLVPLFYDGKCRYTKKNDLYHQTIGQYKEEIYKSVKLNEYKMRIEKLDWFWQDVLRYKKDEISIEEMVLLIDSFNEQDKEIIESILNKKSCNGLKTDYLQFKNEQRIKDEIHKFKVTFNNDNNDFSMKYKTLGNSHIEFTVSSVEKLDSDIETIKDSIEISSFTSGKSVESVARDLVDMLKIEQIKTSRCFIETLSEMQKKYNDDLYEVLYKRNGLYLYYNSFKCLTVCEDVWSQIKKLKNAEKLFKVFDKKIFKYKEKFKPIPCPEKLCRFLQGEEQTLKFIRDQISDPSIFVTLDWQKPSEEELCIWIKRKCRDRSQIGRILIKKGILKVYMGFNCKYKLDDTLEVHNLDEEQYYLKFKEIIKAAILPYEYACECGEVRATLNDFVNAVKSDENIHMHIEKSLAKRCEECQEYKKNLQSLEKIERYICEVLLKNNLEFSIKREYCGPYSDDIDWIDLTIPARNTTFVISIYNFLISFYEIDEHSKFEEDFDYNLGKGFDEIFKFCSKKINQIKELTQ</sequence>
<dbReference type="Pfam" id="PF25164">
    <property type="entry name" value="CoiA_N"/>
    <property type="match status" value="1"/>
</dbReference>
<feature type="domain" description="Competence protein CoiA-like N-terminal" evidence="1">
    <location>
        <begin position="89"/>
        <end position="134"/>
    </location>
</feature>
<dbReference type="InterPro" id="IPR057253">
    <property type="entry name" value="CoiA-like_N"/>
</dbReference>